<keyword evidence="5 8" id="KW-1133">Transmembrane helix</keyword>
<dbReference type="InterPro" id="IPR051107">
    <property type="entry name" value="Auxin_Efflux_Carrier"/>
</dbReference>
<protein>
    <recommendedName>
        <fullName evidence="11">Auxin efflux carrier component</fullName>
    </recommendedName>
</protein>
<dbReference type="GO" id="GO:0009926">
    <property type="term" value="P:auxin polar transport"/>
    <property type="evidence" value="ECO:0007669"/>
    <property type="project" value="TreeGrafter"/>
</dbReference>
<feature type="transmembrane region" description="Helical" evidence="8">
    <location>
        <begin position="281"/>
        <end position="308"/>
    </location>
</feature>
<dbReference type="GO" id="GO:0009734">
    <property type="term" value="P:auxin-activated signaling pathway"/>
    <property type="evidence" value="ECO:0007669"/>
    <property type="project" value="UniProtKB-KW"/>
</dbReference>
<keyword evidence="7" id="KW-0927">Auxin signaling pathway</keyword>
<dbReference type="Pfam" id="PF03547">
    <property type="entry name" value="Mem_trans"/>
    <property type="match status" value="2"/>
</dbReference>
<reference evidence="9" key="1">
    <citation type="submission" date="2020-07" db="EMBL/GenBank/DDBJ databases">
        <title>Genome sequence and genetic diversity analysis of an under-domesticated orphan crop, white fonio (Digitaria exilis).</title>
        <authorList>
            <person name="Bennetzen J.L."/>
            <person name="Chen S."/>
            <person name="Ma X."/>
            <person name="Wang X."/>
            <person name="Yssel A.E.J."/>
            <person name="Chaluvadi S.R."/>
            <person name="Johnson M."/>
            <person name="Gangashetty P."/>
            <person name="Hamidou F."/>
            <person name="Sanogo M.D."/>
            <person name="Zwaenepoel A."/>
            <person name="Wallace J."/>
            <person name="Van De Peer Y."/>
            <person name="Van Deynze A."/>
        </authorList>
    </citation>
    <scope>NUCLEOTIDE SEQUENCE</scope>
    <source>
        <tissue evidence="9">Leaves</tissue>
    </source>
</reference>
<evidence type="ECO:0000256" key="3">
    <source>
        <dbReference type="ARBA" id="ARBA00022448"/>
    </source>
</evidence>
<keyword evidence="6 8" id="KW-0472">Membrane</keyword>
<accession>A0A835G145</accession>
<feature type="transmembrane region" description="Helical" evidence="8">
    <location>
        <begin position="45"/>
        <end position="70"/>
    </location>
</feature>
<sequence length="346" mass="36969">MIGWVHVYKVAAAMAPLYFALGLGYGSVWWWKLFTPDQCGAINRLVIYFAFPFFGFDLTARAAGSFAASYNKKGGVGGGCSSYSWCITGFSLAALNNALLMGIPLLDAMHGGWAHDIAVQMSMMQIVAWFPLMLEMPPLPAATAAAGLDSEDGEEDSGDGKMVMTGWRSFWTPLLRTAVLKLAYNPNAYSSLLGVAWSSIANRYCGILELPSIVEGSVTIISKTGIGLGMFSMGNDRTSLLHAANNKHSMQVITERASSASMTRAYEVVHAGLFIALQDKFIMCGAGLTALSLVLRFVAGPAAAAAAILGLRGDLLRFAIVQDYSRDAGIAACVLIAYYLVLGLIR</sequence>
<evidence type="ECO:0000256" key="7">
    <source>
        <dbReference type="ARBA" id="ARBA00023294"/>
    </source>
</evidence>
<dbReference type="AlphaFoldDB" id="A0A835G145"/>
<evidence type="ECO:0008006" key="11">
    <source>
        <dbReference type="Google" id="ProtNLM"/>
    </source>
</evidence>
<feature type="transmembrane region" description="Helical" evidence="8">
    <location>
        <begin position="82"/>
        <end position="105"/>
    </location>
</feature>
<dbReference type="Proteomes" id="UP000636709">
    <property type="component" value="Unassembled WGS sequence"/>
</dbReference>
<evidence type="ECO:0000256" key="8">
    <source>
        <dbReference type="SAM" id="Phobius"/>
    </source>
</evidence>
<evidence type="ECO:0000256" key="5">
    <source>
        <dbReference type="ARBA" id="ARBA00022989"/>
    </source>
</evidence>
<keyword evidence="10" id="KW-1185">Reference proteome</keyword>
<comment type="similarity">
    <text evidence="2">Belongs to the auxin efflux carrier (TC 2.A.69.1) family.</text>
</comment>
<evidence type="ECO:0000313" key="10">
    <source>
        <dbReference type="Proteomes" id="UP000636709"/>
    </source>
</evidence>
<dbReference type="GO" id="GO:0010329">
    <property type="term" value="F:auxin efflux transmembrane transporter activity"/>
    <property type="evidence" value="ECO:0007669"/>
    <property type="project" value="TreeGrafter"/>
</dbReference>
<evidence type="ECO:0000256" key="4">
    <source>
        <dbReference type="ARBA" id="ARBA00022692"/>
    </source>
</evidence>
<dbReference type="GO" id="GO:0005783">
    <property type="term" value="C:endoplasmic reticulum"/>
    <property type="evidence" value="ECO:0007669"/>
    <property type="project" value="TreeGrafter"/>
</dbReference>
<comment type="subcellular location">
    <subcellularLocation>
        <location evidence="1">Membrane</location>
        <topology evidence="1">Multi-pass membrane protein</topology>
    </subcellularLocation>
</comment>
<evidence type="ECO:0000256" key="1">
    <source>
        <dbReference type="ARBA" id="ARBA00004141"/>
    </source>
</evidence>
<dbReference type="PANTHER" id="PTHR31752:SF58">
    <property type="entry name" value="AUXIN EFFLUX CARRIER COMPONENT"/>
    <property type="match status" value="1"/>
</dbReference>
<feature type="transmembrane region" description="Helical" evidence="8">
    <location>
        <begin position="7"/>
        <end position="25"/>
    </location>
</feature>
<name>A0A835G145_9POAL</name>
<dbReference type="OrthoDB" id="2133778at2759"/>
<proteinExistence type="inferred from homology"/>
<dbReference type="InterPro" id="IPR004776">
    <property type="entry name" value="Mem_transp_PIN-like"/>
</dbReference>
<dbReference type="EMBL" id="JACEFO010000112">
    <property type="protein sequence ID" value="KAF8780885.1"/>
    <property type="molecule type" value="Genomic_DNA"/>
</dbReference>
<comment type="caution">
    <text evidence="9">The sequence shown here is derived from an EMBL/GenBank/DDBJ whole genome shotgun (WGS) entry which is preliminary data.</text>
</comment>
<organism evidence="9 10">
    <name type="scientific">Digitaria exilis</name>
    <dbReference type="NCBI Taxonomy" id="1010633"/>
    <lineage>
        <taxon>Eukaryota</taxon>
        <taxon>Viridiplantae</taxon>
        <taxon>Streptophyta</taxon>
        <taxon>Embryophyta</taxon>
        <taxon>Tracheophyta</taxon>
        <taxon>Spermatophyta</taxon>
        <taxon>Magnoliopsida</taxon>
        <taxon>Liliopsida</taxon>
        <taxon>Poales</taxon>
        <taxon>Poaceae</taxon>
        <taxon>PACMAD clade</taxon>
        <taxon>Panicoideae</taxon>
        <taxon>Panicodae</taxon>
        <taxon>Paniceae</taxon>
        <taxon>Anthephorinae</taxon>
        <taxon>Digitaria</taxon>
    </lineage>
</organism>
<dbReference type="GO" id="GO:0005886">
    <property type="term" value="C:plasma membrane"/>
    <property type="evidence" value="ECO:0007669"/>
    <property type="project" value="TreeGrafter"/>
</dbReference>
<gene>
    <name evidence="9" type="ORF">HU200_000843</name>
</gene>
<evidence type="ECO:0000256" key="6">
    <source>
        <dbReference type="ARBA" id="ARBA00023136"/>
    </source>
</evidence>
<evidence type="ECO:0000256" key="2">
    <source>
        <dbReference type="ARBA" id="ARBA00009177"/>
    </source>
</evidence>
<keyword evidence="3" id="KW-0813">Transport</keyword>
<evidence type="ECO:0000313" key="9">
    <source>
        <dbReference type="EMBL" id="KAF8780885.1"/>
    </source>
</evidence>
<feature type="transmembrane region" description="Helical" evidence="8">
    <location>
        <begin position="328"/>
        <end position="345"/>
    </location>
</feature>
<dbReference type="PANTHER" id="PTHR31752">
    <property type="entry name" value="AUXIN EFFLUX CARRIER COMPONENT 1B-RELATED"/>
    <property type="match status" value="1"/>
</dbReference>
<keyword evidence="4 8" id="KW-0812">Transmembrane</keyword>